<keyword evidence="1" id="KW-0645">Protease</keyword>
<dbReference type="EMBL" id="BMAC01000484">
    <property type="protein sequence ID" value="GFP97350.1"/>
    <property type="molecule type" value="Genomic_DNA"/>
</dbReference>
<accession>A0A830CCL1</accession>
<dbReference type="PANTHER" id="PTHR42648">
    <property type="entry name" value="TRANSPOSASE, PUTATIVE-RELATED"/>
    <property type="match status" value="1"/>
</dbReference>
<evidence type="ECO:0000256" key="2">
    <source>
        <dbReference type="SAM" id="MobiDB-lite"/>
    </source>
</evidence>
<protein>
    <submittedName>
        <fullName evidence="4">Retrovirus-related pol polyprotein from transposon tnt 1-94</fullName>
    </submittedName>
</protein>
<feature type="region of interest" description="Disordered" evidence="2">
    <location>
        <begin position="209"/>
        <end position="237"/>
    </location>
</feature>
<dbReference type="InterPro" id="IPR036397">
    <property type="entry name" value="RNaseH_sf"/>
</dbReference>
<feature type="region of interest" description="Disordered" evidence="2">
    <location>
        <begin position="119"/>
        <end position="157"/>
    </location>
</feature>
<dbReference type="InterPro" id="IPR057670">
    <property type="entry name" value="SH3_retrovirus"/>
</dbReference>
<organism evidence="4 5">
    <name type="scientific">Phtheirospermum japonicum</name>
    <dbReference type="NCBI Taxonomy" id="374723"/>
    <lineage>
        <taxon>Eukaryota</taxon>
        <taxon>Viridiplantae</taxon>
        <taxon>Streptophyta</taxon>
        <taxon>Embryophyta</taxon>
        <taxon>Tracheophyta</taxon>
        <taxon>Spermatophyta</taxon>
        <taxon>Magnoliopsida</taxon>
        <taxon>eudicotyledons</taxon>
        <taxon>Gunneridae</taxon>
        <taxon>Pentapetalae</taxon>
        <taxon>asterids</taxon>
        <taxon>lamiids</taxon>
        <taxon>Lamiales</taxon>
        <taxon>Orobanchaceae</taxon>
        <taxon>Orobanchaceae incertae sedis</taxon>
        <taxon>Phtheirospermum</taxon>
    </lineage>
</organism>
<dbReference type="PANTHER" id="PTHR42648:SF26">
    <property type="entry name" value="INTEGRASE CATALYTIC DOMAIN-CONTAINING PROTEIN"/>
    <property type="match status" value="1"/>
</dbReference>
<dbReference type="InterPro" id="IPR012337">
    <property type="entry name" value="RNaseH-like_sf"/>
</dbReference>
<evidence type="ECO:0000256" key="1">
    <source>
        <dbReference type="ARBA" id="ARBA00022670"/>
    </source>
</evidence>
<dbReference type="Gene3D" id="3.30.420.10">
    <property type="entry name" value="Ribonuclease H-like superfamily/Ribonuclease H"/>
    <property type="match status" value="1"/>
</dbReference>
<dbReference type="PROSITE" id="PS50994">
    <property type="entry name" value="INTEGRASE"/>
    <property type="match status" value="1"/>
</dbReference>
<dbReference type="GO" id="GO:0006508">
    <property type="term" value="P:proteolysis"/>
    <property type="evidence" value="ECO:0007669"/>
    <property type="project" value="UniProtKB-KW"/>
</dbReference>
<gene>
    <name evidence="4" type="ORF">PHJA_001879100</name>
</gene>
<dbReference type="AlphaFoldDB" id="A0A830CCL1"/>
<dbReference type="GO" id="GO:0008233">
    <property type="term" value="F:peptidase activity"/>
    <property type="evidence" value="ECO:0007669"/>
    <property type="project" value="UniProtKB-KW"/>
</dbReference>
<dbReference type="InterPro" id="IPR039537">
    <property type="entry name" value="Retrotran_Ty1/copia-like"/>
</dbReference>
<dbReference type="Pfam" id="PF25597">
    <property type="entry name" value="SH3_retrovirus"/>
    <property type="match status" value="1"/>
</dbReference>
<evidence type="ECO:0000313" key="5">
    <source>
        <dbReference type="Proteomes" id="UP000653305"/>
    </source>
</evidence>
<keyword evidence="1" id="KW-0378">Hydrolase</keyword>
<feature type="compositionally biased region" description="Polar residues" evidence="2">
    <location>
        <begin position="134"/>
        <end position="157"/>
    </location>
</feature>
<dbReference type="Pfam" id="PF00665">
    <property type="entry name" value="rve"/>
    <property type="match status" value="1"/>
</dbReference>
<dbReference type="SUPFAM" id="SSF53098">
    <property type="entry name" value="Ribonuclease H-like"/>
    <property type="match status" value="1"/>
</dbReference>
<dbReference type="OrthoDB" id="1938465at2759"/>
<name>A0A830CCL1_9LAMI</name>
<comment type="caution">
    <text evidence="4">The sequence shown here is derived from an EMBL/GenBank/DDBJ whole genome shotgun (WGS) entry which is preliminary data.</text>
</comment>
<dbReference type="Proteomes" id="UP000653305">
    <property type="component" value="Unassembled WGS sequence"/>
</dbReference>
<keyword evidence="5" id="KW-1185">Reference proteome</keyword>
<dbReference type="GO" id="GO:0003676">
    <property type="term" value="F:nucleic acid binding"/>
    <property type="evidence" value="ECO:0007669"/>
    <property type="project" value="InterPro"/>
</dbReference>
<feature type="compositionally biased region" description="Polar residues" evidence="2">
    <location>
        <begin position="228"/>
        <end position="237"/>
    </location>
</feature>
<evidence type="ECO:0000313" key="4">
    <source>
        <dbReference type="EMBL" id="GFP97350.1"/>
    </source>
</evidence>
<reference evidence="4" key="1">
    <citation type="submission" date="2020-07" db="EMBL/GenBank/DDBJ databases">
        <title>Ethylene signaling mediates host invasion by parasitic plants.</title>
        <authorList>
            <person name="Yoshida S."/>
        </authorList>
    </citation>
    <scope>NUCLEOTIDE SEQUENCE</scope>
    <source>
        <strain evidence="4">Okayama</strain>
    </source>
</reference>
<dbReference type="InterPro" id="IPR054722">
    <property type="entry name" value="PolX-like_BBD"/>
</dbReference>
<dbReference type="GO" id="GO:0015074">
    <property type="term" value="P:DNA integration"/>
    <property type="evidence" value="ECO:0007669"/>
    <property type="project" value="InterPro"/>
</dbReference>
<dbReference type="InterPro" id="IPR001584">
    <property type="entry name" value="Integrase_cat-core"/>
</dbReference>
<dbReference type="Pfam" id="PF22936">
    <property type="entry name" value="Pol_BBD"/>
    <property type="match status" value="1"/>
</dbReference>
<sequence length="674" mass="76479">MSYANTSRGRVVSLKAKLAKNSKGSKSVIEFLHEMRAIADDLALAQSPISEEDLVVHVITQLGDEFNSIVAALRVHETPIAFSELSNILTDFERMMKENDAVHQSLLATANVTQKHTFKHQNSDRQFHTPGDQGWSSNFRRPRGGQSNNYNRHASNGNRSGHVCQYCNYPGHQVRTCRKLARFLKSNNLQLSDSQFNHTTSPSVINNTTMSPPDHQPWLFDSGASHHATPNHSSLQSFSDYGGPDEIHLGNGNSLRITHIGHTTLPTSGHNLSLTNVLCVPQLRTNLISISKLCKSNHVYVEFFPSYFLVKDLRTGMSLMRGQNIHDVYYAPFSCPPQINVTKLSLPASDLHHRLGHPANKTLRLIGRSNNSFSSVPSSFYCTSCNINKSHKLPFSRNSLVSTKPFELIYTNAWGTTQKSIDGYAYYVIFVDHFTKYTWLYPLRKKSDVSSVFPQYKRLVEKFFNSSIISLFSDNGGEFQKLIPELNSHGISHFTTPPHTPEHNDTSERRHRHIVETGLSLLHHSSIPLTYWSYAFQTAVYLINRLPTPILGNKSPFESLFSQLPNYEKLKPFGCLCFPWLRPYRRTKLEPRSSPCVFLGYSTSQSAYKCLQLDTRRLYLSRHVKFVCDIFPFTNKSLYPSVPFDNQTTLSTFPSTISVPPPLLRHLHLWSVLM</sequence>
<evidence type="ECO:0000259" key="3">
    <source>
        <dbReference type="PROSITE" id="PS50994"/>
    </source>
</evidence>
<proteinExistence type="predicted"/>
<feature type="domain" description="Integrase catalytic" evidence="3">
    <location>
        <begin position="401"/>
        <end position="564"/>
    </location>
</feature>